<dbReference type="InterPro" id="IPR000515">
    <property type="entry name" value="MetI-like"/>
</dbReference>
<feature type="transmembrane region" description="Helical" evidence="7">
    <location>
        <begin position="208"/>
        <end position="225"/>
    </location>
</feature>
<evidence type="ECO:0000256" key="3">
    <source>
        <dbReference type="ARBA" id="ARBA00022475"/>
    </source>
</evidence>
<dbReference type="GO" id="GO:0005886">
    <property type="term" value="C:plasma membrane"/>
    <property type="evidence" value="ECO:0007669"/>
    <property type="project" value="UniProtKB-SubCell"/>
</dbReference>
<proteinExistence type="inferred from homology"/>
<keyword evidence="5 7" id="KW-1133">Transmembrane helix</keyword>
<feature type="transmembrane region" description="Helical" evidence="7">
    <location>
        <begin position="110"/>
        <end position="128"/>
    </location>
</feature>
<dbReference type="Pfam" id="PF00528">
    <property type="entry name" value="BPD_transp_1"/>
    <property type="match status" value="1"/>
</dbReference>
<feature type="transmembrane region" description="Helical" evidence="7">
    <location>
        <begin position="47"/>
        <end position="68"/>
    </location>
</feature>
<feature type="transmembrane region" description="Helical" evidence="7">
    <location>
        <begin position="140"/>
        <end position="161"/>
    </location>
</feature>
<evidence type="ECO:0000256" key="2">
    <source>
        <dbReference type="ARBA" id="ARBA00022448"/>
    </source>
</evidence>
<evidence type="ECO:0000256" key="1">
    <source>
        <dbReference type="ARBA" id="ARBA00004651"/>
    </source>
</evidence>
<sequence length="306" mass="32520">MLPDTNPHSSSAGPRPVGDHDELRRLESGLDALQTVPLTEKGRWRRFLGGVLPPVLLVVALIVAWQFYTVIAQPRPDLAPGPVNVAGSLVDQWNDGRLQQAVLTSLSRGGAGFLIAVAIGTPLGLLLAEWRLLRRALGPLLSGLQVLPSVAWVPAAIIWFGLTDATVYFVVLMGAVPSIANGLVSGIDQVPPQLRKVGTVLGASRIELATLVVLPAALPGYFSGLKQGWAFAWRSLMAAEIIVVGGSIGFGLGTMLQQSRELADLSAVLATILVILTVGILVELTAFAPLERRLLRRRGLTPGARR</sequence>
<reference evidence="10 11" key="1">
    <citation type="submission" date="2018-01" db="EMBL/GenBank/DDBJ databases">
        <title>Cryobacterium sp. nov., from glaciers in China.</title>
        <authorList>
            <person name="Liu Q."/>
            <person name="Xin Y.-H."/>
        </authorList>
    </citation>
    <scope>NUCLEOTIDE SEQUENCE [LARGE SCALE GENOMIC DNA]</scope>
    <source>
        <strain evidence="10 11">TMB1-8</strain>
    </source>
</reference>
<accession>A0A2S3Z8U6</accession>
<keyword evidence="4 7" id="KW-0812">Transmembrane</keyword>
<evidence type="ECO:0000256" key="7">
    <source>
        <dbReference type="RuleBase" id="RU363032"/>
    </source>
</evidence>
<dbReference type="Gene3D" id="1.10.3720.10">
    <property type="entry name" value="MetI-like"/>
    <property type="match status" value="1"/>
</dbReference>
<evidence type="ECO:0000256" key="6">
    <source>
        <dbReference type="ARBA" id="ARBA00023136"/>
    </source>
</evidence>
<dbReference type="GO" id="GO:0055085">
    <property type="term" value="P:transmembrane transport"/>
    <property type="evidence" value="ECO:0007669"/>
    <property type="project" value="InterPro"/>
</dbReference>
<evidence type="ECO:0000256" key="8">
    <source>
        <dbReference type="SAM" id="MobiDB-lite"/>
    </source>
</evidence>
<feature type="region of interest" description="Disordered" evidence="8">
    <location>
        <begin position="1"/>
        <end position="21"/>
    </location>
</feature>
<dbReference type="AlphaFoldDB" id="A0A2S3Z8U6"/>
<feature type="compositionally biased region" description="Polar residues" evidence="8">
    <location>
        <begin position="1"/>
        <end position="12"/>
    </location>
</feature>
<evidence type="ECO:0000256" key="4">
    <source>
        <dbReference type="ARBA" id="ARBA00022692"/>
    </source>
</evidence>
<name>A0A2S3Z8U6_9MICO</name>
<evidence type="ECO:0000259" key="9">
    <source>
        <dbReference type="PROSITE" id="PS50928"/>
    </source>
</evidence>
<dbReference type="InterPro" id="IPR035906">
    <property type="entry name" value="MetI-like_sf"/>
</dbReference>
<keyword evidence="6 7" id="KW-0472">Membrane</keyword>
<comment type="caution">
    <text evidence="10">The sequence shown here is derived from an EMBL/GenBank/DDBJ whole genome shotgun (WGS) entry which is preliminary data.</text>
</comment>
<dbReference type="EMBL" id="PPXF01000058">
    <property type="protein sequence ID" value="POH61967.1"/>
    <property type="molecule type" value="Genomic_DNA"/>
</dbReference>
<dbReference type="RefSeq" id="WP_103432068.1">
    <property type="nucleotide sequence ID" value="NZ_PPXF01000058.1"/>
</dbReference>
<feature type="transmembrane region" description="Helical" evidence="7">
    <location>
        <begin position="231"/>
        <end position="253"/>
    </location>
</feature>
<dbReference type="PANTHER" id="PTHR30151">
    <property type="entry name" value="ALKANE SULFONATE ABC TRANSPORTER-RELATED, MEMBRANE SUBUNIT"/>
    <property type="match status" value="1"/>
</dbReference>
<keyword evidence="2 7" id="KW-0813">Transport</keyword>
<dbReference type="Proteomes" id="UP000237104">
    <property type="component" value="Unassembled WGS sequence"/>
</dbReference>
<comment type="similarity">
    <text evidence="7">Belongs to the binding-protein-dependent transport system permease family.</text>
</comment>
<organism evidence="10 11">
    <name type="scientific">Cryobacterium zongtaii</name>
    <dbReference type="NCBI Taxonomy" id="1259217"/>
    <lineage>
        <taxon>Bacteria</taxon>
        <taxon>Bacillati</taxon>
        <taxon>Actinomycetota</taxon>
        <taxon>Actinomycetes</taxon>
        <taxon>Micrococcales</taxon>
        <taxon>Microbacteriaceae</taxon>
        <taxon>Cryobacterium</taxon>
    </lineage>
</organism>
<feature type="transmembrane region" description="Helical" evidence="7">
    <location>
        <begin position="265"/>
        <end position="288"/>
    </location>
</feature>
<feature type="domain" description="ABC transmembrane type-1" evidence="9">
    <location>
        <begin position="102"/>
        <end position="286"/>
    </location>
</feature>
<protein>
    <submittedName>
        <fullName evidence="10">Sulfate ABC transporter permease</fullName>
    </submittedName>
</protein>
<feature type="transmembrane region" description="Helical" evidence="7">
    <location>
        <begin position="167"/>
        <end position="187"/>
    </location>
</feature>
<comment type="subcellular location">
    <subcellularLocation>
        <location evidence="1 7">Cell membrane</location>
        <topology evidence="1 7">Multi-pass membrane protein</topology>
    </subcellularLocation>
</comment>
<keyword evidence="3" id="KW-1003">Cell membrane</keyword>
<dbReference type="SUPFAM" id="SSF161098">
    <property type="entry name" value="MetI-like"/>
    <property type="match status" value="1"/>
</dbReference>
<dbReference type="PANTHER" id="PTHR30151:SF40">
    <property type="entry name" value="TRANSPORT SYSTEM INTEGRAL MEMBRANE PROTEIN"/>
    <property type="match status" value="1"/>
</dbReference>
<dbReference type="OrthoDB" id="9796361at2"/>
<evidence type="ECO:0000313" key="10">
    <source>
        <dbReference type="EMBL" id="POH61967.1"/>
    </source>
</evidence>
<dbReference type="CDD" id="cd06261">
    <property type="entry name" value="TM_PBP2"/>
    <property type="match status" value="1"/>
</dbReference>
<evidence type="ECO:0000256" key="5">
    <source>
        <dbReference type="ARBA" id="ARBA00022989"/>
    </source>
</evidence>
<evidence type="ECO:0000313" key="11">
    <source>
        <dbReference type="Proteomes" id="UP000237104"/>
    </source>
</evidence>
<dbReference type="PROSITE" id="PS50928">
    <property type="entry name" value="ABC_TM1"/>
    <property type="match status" value="1"/>
</dbReference>
<gene>
    <name evidence="10" type="ORF">C3B59_15475</name>
</gene>